<feature type="domain" description="Solute-binding protein family 5" evidence="6">
    <location>
        <begin position="82"/>
        <end position="430"/>
    </location>
</feature>
<dbReference type="PROSITE" id="PS51318">
    <property type="entry name" value="TAT"/>
    <property type="match status" value="1"/>
</dbReference>
<gene>
    <name evidence="7" type="ORF">SAMN05192530_104255</name>
</gene>
<dbReference type="InterPro" id="IPR039424">
    <property type="entry name" value="SBP_5"/>
</dbReference>
<dbReference type="GO" id="GO:0043190">
    <property type="term" value="C:ATP-binding cassette (ABC) transporter complex"/>
    <property type="evidence" value="ECO:0007669"/>
    <property type="project" value="InterPro"/>
</dbReference>
<dbReference type="OrthoDB" id="9803988at2"/>
<name>A0A1H0HSA7_9HYPH</name>
<evidence type="ECO:0000256" key="4">
    <source>
        <dbReference type="ARBA" id="ARBA00022729"/>
    </source>
</evidence>
<evidence type="ECO:0000313" key="7">
    <source>
        <dbReference type="EMBL" id="SDO22023.1"/>
    </source>
</evidence>
<keyword evidence="8" id="KW-1185">Reference proteome</keyword>
<keyword evidence="3" id="KW-0813">Transport</keyword>
<dbReference type="GO" id="GO:0015833">
    <property type="term" value="P:peptide transport"/>
    <property type="evidence" value="ECO:0007669"/>
    <property type="project" value="TreeGrafter"/>
</dbReference>
<evidence type="ECO:0000313" key="8">
    <source>
        <dbReference type="Proteomes" id="UP000198793"/>
    </source>
</evidence>
<dbReference type="InterPro" id="IPR023765">
    <property type="entry name" value="SBP_5_CS"/>
</dbReference>
<dbReference type="Gene3D" id="3.10.105.10">
    <property type="entry name" value="Dipeptide-binding Protein, Domain 3"/>
    <property type="match status" value="1"/>
</dbReference>
<dbReference type="Pfam" id="PF00496">
    <property type="entry name" value="SBP_bac_5"/>
    <property type="match status" value="1"/>
</dbReference>
<dbReference type="RefSeq" id="WP_090673119.1">
    <property type="nucleotide sequence ID" value="NZ_FNIT01000004.1"/>
</dbReference>
<comment type="subcellular location">
    <subcellularLocation>
        <location evidence="1">Periplasm</location>
    </subcellularLocation>
</comment>
<dbReference type="Proteomes" id="UP000198793">
    <property type="component" value="Unassembled WGS sequence"/>
</dbReference>
<evidence type="ECO:0000256" key="5">
    <source>
        <dbReference type="SAM" id="SignalP"/>
    </source>
</evidence>
<dbReference type="InterPro" id="IPR030678">
    <property type="entry name" value="Peptide/Ni-bd"/>
</dbReference>
<dbReference type="STRING" id="1166073.SAMN05192530_104255"/>
<dbReference type="SUPFAM" id="SSF53850">
    <property type="entry name" value="Periplasmic binding protein-like II"/>
    <property type="match status" value="1"/>
</dbReference>
<dbReference type="GO" id="GO:0030288">
    <property type="term" value="C:outer membrane-bounded periplasmic space"/>
    <property type="evidence" value="ECO:0007669"/>
    <property type="project" value="UniProtKB-ARBA"/>
</dbReference>
<organism evidence="7 8">
    <name type="scientific">Aureimonas jatrophae</name>
    <dbReference type="NCBI Taxonomy" id="1166073"/>
    <lineage>
        <taxon>Bacteria</taxon>
        <taxon>Pseudomonadati</taxon>
        <taxon>Pseudomonadota</taxon>
        <taxon>Alphaproteobacteria</taxon>
        <taxon>Hyphomicrobiales</taxon>
        <taxon>Aurantimonadaceae</taxon>
        <taxon>Aureimonas</taxon>
    </lineage>
</organism>
<comment type="similarity">
    <text evidence="2">Belongs to the bacterial solute-binding protein 5 family.</text>
</comment>
<dbReference type="PIRSF" id="PIRSF002741">
    <property type="entry name" value="MppA"/>
    <property type="match status" value="1"/>
</dbReference>
<protein>
    <submittedName>
        <fullName evidence="7">Peptide/nickel transport system substrate-binding protein</fullName>
    </submittedName>
</protein>
<keyword evidence="4 5" id="KW-0732">Signal</keyword>
<dbReference type="AlphaFoldDB" id="A0A1H0HSA7"/>
<reference evidence="7 8" key="1">
    <citation type="submission" date="2016-10" db="EMBL/GenBank/DDBJ databases">
        <authorList>
            <person name="de Groot N.N."/>
        </authorList>
    </citation>
    <scope>NUCLEOTIDE SEQUENCE [LARGE SCALE GENOMIC DNA]</scope>
    <source>
        <strain evidence="8">L7-484,KACC 16230,DSM 25025</strain>
    </source>
</reference>
<dbReference type="GO" id="GO:1904680">
    <property type="term" value="F:peptide transmembrane transporter activity"/>
    <property type="evidence" value="ECO:0007669"/>
    <property type="project" value="TreeGrafter"/>
</dbReference>
<evidence type="ECO:0000256" key="2">
    <source>
        <dbReference type="ARBA" id="ARBA00005695"/>
    </source>
</evidence>
<dbReference type="PANTHER" id="PTHR30290:SF10">
    <property type="entry name" value="PERIPLASMIC OLIGOPEPTIDE-BINDING PROTEIN-RELATED"/>
    <property type="match status" value="1"/>
</dbReference>
<dbReference type="InterPro" id="IPR000914">
    <property type="entry name" value="SBP_5_dom"/>
</dbReference>
<proteinExistence type="inferred from homology"/>
<feature type="signal peptide" evidence="5">
    <location>
        <begin position="1"/>
        <end position="27"/>
    </location>
</feature>
<accession>A0A1H0HSA7</accession>
<evidence type="ECO:0000259" key="6">
    <source>
        <dbReference type="Pfam" id="PF00496"/>
    </source>
</evidence>
<dbReference type="InterPro" id="IPR006311">
    <property type="entry name" value="TAT_signal"/>
</dbReference>
<evidence type="ECO:0000256" key="3">
    <source>
        <dbReference type="ARBA" id="ARBA00022448"/>
    </source>
</evidence>
<feature type="chain" id="PRO_5011546776" evidence="5">
    <location>
        <begin position="28"/>
        <end position="536"/>
    </location>
</feature>
<sequence>MVMNRRTFVGGTAALAGLALAPAPARAQGAGGTLRIAFAARGLRTMDPQTSIQGVDNWAIIHVHDKLVDLSPWRFPPEGSDPVPRLATSWERSADARTWTIRLREGVPFHKGYGIMTSDDVKFTFDRLRDPVRSGGVRPKFQNIEDVSVDGPAAVVFRLKQPDPLFLLGVLSDYDASVMSRRALEEKGEKGIATDPIGTGPYSLETVHQDPGQGVTLLANPDHFDGPPATERLQCLYIADTTARTLALLSGDVHMMEGVRSPGWADSIRAQKPDLVFDVVSPGSFFTIHPNLTVKPFDDPRLRQALFHAIDRDEIATAIAPISQRTYGLNPPSFPGGFTAETIPAEVAYRYDPDRARQLMAEAGVPNGFAFRADTSQREDYSAIMLMIQDQLKRVGIDMQLNIKDHTAFHADQNTGTNTLSQHSAALPPVPTQPIVNYLSTAATVKSDGKGGSNFSRYGTAIPGIDDMLEAALAEPDLAKRLDLVRRIEAKALGDAVILPVSTNGFMIVRSPAVDLGYKVESGYVNWPLTKARIVA</sequence>
<dbReference type="EMBL" id="FNIT01000004">
    <property type="protein sequence ID" value="SDO22023.1"/>
    <property type="molecule type" value="Genomic_DNA"/>
</dbReference>
<dbReference type="Gene3D" id="3.40.190.10">
    <property type="entry name" value="Periplasmic binding protein-like II"/>
    <property type="match status" value="1"/>
</dbReference>
<dbReference type="PROSITE" id="PS01040">
    <property type="entry name" value="SBP_BACTERIAL_5"/>
    <property type="match status" value="1"/>
</dbReference>
<evidence type="ECO:0000256" key="1">
    <source>
        <dbReference type="ARBA" id="ARBA00004418"/>
    </source>
</evidence>
<dbReference type="PANTHER" id="PTHR30290">
    <property type="entry name" value="PERIPLASMIC BINDING COMPONENT OF ABC TRANSPORTER"/>
    <property type="match status" value="1"/>
</dbReference>